<reference evidence="4 5" key="1">
    <citation type="submission" date="2013-06" db="EMBL/GenBank/DDBJ databases">
        <authorList>
            <person name="Weinstock G."/>
            <person name="Sodergren E."/>
            <person name="Lobos E.A."/>
            <person name="Fulton L."/>
            <person name="Fulton R."/>
            <person name="Courtney L."/>
            <person name="Fronick C."/>
            <person name="O'Laughlin M."/>
            <person name="Godfrey J."/>
            <person name="Wilson R.M."/>
            <person name="Miner T."/>
            <person name="Farmer C."/>
            <person name="Delehaunty K."/>
            <person name="Cordes M."/>
            <person name="Minx P."/>
            <person name="Tomlinson C."/>
            <person name="Chen J."/>
            <person name="Wollam A."/>
            <person name="Pepin K.H."/>
            <person name="Bhonagiri V."/>
            <person name="Zhang X."/>
            <person name="Warren W."/>
            <person name="Mitreva M."/>
            <person name="Mardis E.R."/>
            <person name="Wilson R.K."/>
        </authorList>
    </citation>
    <scope>NUCLEOTIDE SEQUENCE [LARGE SCALE GENOMIC DNA]</scope>
    <source>
        <strain evidence="4 5">F0510</strain>
    </source>
</reference>
<evidence type="ECO:0000256" key="1">
    <source>
        <dbReference type="ARBA" id="ARBA00023002"/>
    </source>
</evidence>
<dbReference type="HOGENOM" id="CLU_622057_0_0_11"/>
<dbReference type="Proteomes" id="UP000016498">
    <property type="component" value="Unassembled WGS sequence"/>
</dbReference>
<dbReference type="PANTHER" id="PTHR47307">
    <property type="entry name" value="GLUTATHIONE-REGULATED POTASSIUM-EFFLUX SYSTEM ANCILLARY PROTEIN KEFG"/>
    <property type="match status" value="1"/>
</dbReference>
<dbReference type="SUPFAM" id="SSF48498">
    <property type="entry name" value="Tetracyclin repressor-like, C-terminal domain"/>
    <property type="match status" value="1"/>
</dbReference>
<dbReference type="EMBL" id="AWSD01000089">
    <property type="protein sequence ID" value="ERH20970.1"/>
    <property type="molecule type" value="Genomic_DNA"/>
</dbReference>
<accession>U1PYV3</accession>
<evidence type="ECO:0000313" key="4">
    <source>
        <dbReference type="EMBL" id="ERH20970.1"/>
    </source>
</evidence>
<dbReference type="PANTHER" id="PTHR47307:SF1">
    <property type="entry name" value="GLUTATHIONE-REGULATED POTASSIUM-EFFLUX SYSTEM ANCILLARY PROTEIN KEFG"/>
    <property type="match status" value="1"/>
</dbReference>
<dbReference type="RefSeq" id="WP_021605636.1">
    <property type="nucleotide sequence ID" value="NZ_KE951599.1"/>
</dbReference>
<sequence>MQHNAAFTRDDVVTAALEIGVDRFTMGKVARRLGVSTADLGRTVSSRDDLLVACLERVSADVTLPSAGLRWPDYLRQLSDSLWDVLDANPGLDHTLIDLAWAYVPFMSVAKRAHQALVSGGLRSEDAYLALNYTLSTVLTSHQQAAAMAETIESEHQPGRRERGIDIATRMWDERFGDSGAALGMRRSHQLHGGDDADRVPFRPKESWLDRGAMAPKLEVIIGGFSGLSNVLSSGAGGDGASRGPSPASQSNDTRESSVNTLVLVFHPNISESRVNKALGATAESLGGNITVRYMYDIYPDFNIDVATEQAALLGADRIVLQYPMYWLSCPPLLKKWLDDVLTFGWAYGSTGTALHGKELLLAVSVGGAGSAYGREGAHIYTIHEFLRPMQGTSRVIGTKYAVPFLSVGALEITDEAIARRAQDYAAVLQTAELPMLDIFG</sequence>
<feature type="domain" description="Flavodoxin-like fold" evidence="3">
    <location>
        <begin position="260"/>
        <end position="427"/>
    </location>
</feature>
<evidence type="ECO:0000256" key="2">
    <source>
        <dbReference type="SAM" id="MobiDB-lite"/>
    </source>
</evidence>
<dbReference type="Pfam" id="PF02525">
    <property type="entry name" value="Flavodoxin_2"/>
    <property type="match status" value="1"/>
</dbReference>
<dbReference type="Gene3D" id="1.10.357.10">
    <property type="entry name" value="Tetracycline Repressor, domain 2"/>
    <property type="match status" value="1"/>
</dbReference>
<organism evidence="4 5">
    <name type="scientific">Actinomyces johnsonii F0510</name>
    <dbReference type="NCBI Taxonomy" id="1227262"/>
    <lineage>
        <taxon>Bacteria</taxon>
        <taxon>Bacillati</taxon>
        <taxon>Actinomycetota</taxon>
        <taxon>Actinomycetes</taxon>
        <taxon>Actinomycetales</taxon>
        <taxon>Actinomycetaceae</taxon>
        <taxon>Actinomyces</taxon>
    </lineage>
</organism>
<keyword evidence="1" id="KW-0560">Oxidoreductase</keyword>
<dbReference type="InterPro" id="IPR036271">
    <property type="entry name" value="Tet_transcr_reg_TetR-rel_C_sf"/>
</dbReference>
<dbReference type="AlphaFoldDB" id="U1PYV3"/>
<dbReference type="GO" id="GO:0003955">
    <property type="term" value="F:NAD(P)H dehydrogenase (quinone) activity"/>
    <property type="evidence" value="ECO:0007669"/>
    <property type="project" value="TreeGrafter"/>
</dbReference>
<gene>
    <name evidence="4" type="ORF">HMPREF1549_00928</name>
</gene>
<protein>
    <submittedName>
        <fullName evidence="4">Flavodoxin-like protein</fullName>
    </submittedName>
</protein>
<evidence type="ECO:0000313" key="5">
    <source>
        <dbReference type="Proteomes" id="UP000016498"/>
    </source>
</evidence>
<proteinExistence type="predicted"/>
<dbReference type="InterPro" id="IPR009057">
    <property type="entry name" value="Homeodomain-like_sf"/>
</dbReference>
<comment type="caution">
    <text evidence="4">The sequence shown here is derived from an EMBL/GenBank/DDBJ whole genome shotgun (WGS) entry which is preliminary data.</text>
</comment>
<dbReference type="InterPro" id="IPR029039">
    <property type="entry name" value="Flavoprotein-like_sf"/>
</dbReference>
<dbReference type="GO" id="GO:0010181">
    <property type="term" value="F:FMN binding"/>
    <property type="evidence" value="ECO:0007669"/>
    <property type="project" value="TreeGrafter"/>
</dbReference>
<name>U1PYV3_9ACTO</name>
<dbReference type="PATRIC" id="fig|1227262.3.peg.748"/>
<evidence type="ECO:0000259" key="3">
    <source>
        <dbReference type="Pfam" id="PF02525"/>
    </source>
</evidence>
<dbReference type="Gene3D" id="3.40.50.360">
    <property type="match status" value="1"/>
</dbReference>
<dbReference type="SUPFAM" id="SSF52218">
    <property type="entry name" value="Flavoproteins"/>
    <property type="match status" value="1"/>
</dbReference>
<dbReference type="InterPro" id="IPR003680">
    <property type="entry name" value="Flavodoxin_fold"/>
</dbReference>
<dbReference type="InterPro" id="IPR046980">
    <property type="entry name" value="KefG/KefF"/>
</dbReference>
<feature type="region of interest" description="Disordered" evidence="2">
    <location>
        <begin position="236"/>
        <end position="256"/>
    </location>
</feature>
<dbReference type="GO" id="GO:0009055">
    <property type="term" value="F:electron transfer activity"/>
    <property type="evidence" value="ECO:0007669"/>
    <property type="project" value="TreeGrafter"/>
</dbReference>
<dbReference type="SUPFAM" id="SSF46689">
    <property type="entry name" value="Homeodomain-like"/>
    <property type="match status" value="1"/>
</dbReference>